<dbReference type="PANTHER" id="PTHR43179">
    <property type="entry name" value="RHAMNOSYLTRANSFERASE WBBL"/>
    <property type="match status" value="1"/>
</dbReference>
<dbReference type="CDD" id="cd04186">
    <property type="entry name" value="GT_2_like_c"/>
    <property type="match status" value="1"/>
</dbReference>
<keyword evidence="2" id="KW-0808">Transferase</keyword>
<dbReference type="SUPFAM" id="SSF53448">
    <property type="entry name" value="Nucleotide-diphospho-sugar transferases"/>
    <property type="match status" value="2"/>
</dbReference>
<dbReference type="CDD" id="cd04184">
    <property type="entry name" value="GT2_RfbC_Mx_like"/>
    <property type="match status" value="1"/>
</dbReference>
<gene>
    <name evidence="2" type="ORF">CIG67_07110</name>
</gene>
<feature type="domain" description="Glycosyltransferase 2-like" evidence="1">
    <location>
        <begin position="277"/>
        <end position="437"/>
    </location>
</feature>
<dbReference type="Pfam" id="PF00535">
    <property type="entry name" value="Glycos_transf_2"/>
    <property type="match status" value="2"/>
</dbReference>
<dbReference type="InterPro" id="IPR001173">
    <property type="entry name" value="Glyco_trans_2-like"/>
</dbReference>
<evidence type="ECO:0000259" key="1">
    <source>
        <dbReference type="Pfam" id="PF00535"/>
    </source>
</evidence>
<protein>
    <submittedName>
        <fullName evidence="2">Family 2 glycosyl transferase</fullName>
    </submittedName>
</protein>
<dbReference type="PANTHER" id="PTHR43179:SF7">
    <property type="entry name" value="RHAMNOSYLTRANSFERASE WBBL"/>
    <property type="match status" value="1"/>
</dbReference>
<evidence type="ECO:0000313" key="3">
    <source>
        <dbReference type="Proteomes" id="UP000288459"/>
    </source>
</evidence>
<dbReference type="RefSeq" id="WP_127472219.1">
    <property type="nucleotide sequence ID" value="NZ_CP101012.1"/>
</dbReference>
<dbReference type="Gene3D" id="3.90.550.10">
    <property type="entry name" value="Spore Coat Polysaccharide Biosynthesis Protein SpsA, Chain A"/>
    <property type="match status" value="2"/>
</dbReference>
<dbReference type="AlphaFoldDB" id="A0A8B3MAE1"/>
<dbReference type="Proteomes" id="UP000288459">
    <property type="component" value="Unassembled WGS sequence"/>
</dbReference>
<dbReference type="InterPro" id="IPR029044">
    <property type="entry name" value="Nucleotide-diphossugar_trans"/>
</dbReference>
<dbReference type="EMBL" id="NPIM01000104">
    <property type="protein sequence ID" value="RVE14829.1"/>
    <property type="molecule type" value="Genomic_DNA"/>
</dbReference>
<comment type="caution">
    <text evidence="2">The sequence shown here is derived from an EMBL/GenBank/DDBJ whole genome shotgun (WGS) entry which is preliminary data.</text>
</comment>
<name>A0A8B3MAE1_ECOLX</name>
<evidence type="ECO:0000313" key="2">
    <source>
        <dbReference type="EMBL" id="RVE14829.1"/>
    </source>
</evidence>
<accession>A0A8B3MAE1</accession>
<organism evidence="2 3">
    <name type="scientific">Escherichia coli</name>
    <dbReference type="NCBI Taxonomy" id="562"/>
    <lineage>
        <taxon>Bacteria</taxon>
        <taxon>Pseudomonadati</taxon>
        <taxon>Pseudomonadota</taxon>
        <taxon>Gammaproteobacteria</taxon>
        <taxon>Enterobacterales</taxon>
        <taxon>Enterobacteriaceae</taxon>
        <taxon>Escherichia</taxon>
    </lineage>
</organism>
<feature type="domain" description="Glycosyltransferase 2-like" evidence="1">
    <location>
        <begin position="536"/>
        <end position="712"/>
    </location>
</feature>
<dbReference type="GO" id="GO:0016757">
    <property type="term" value="F:glycosyltransferase activity"/>
    <property type="evidence" value="ECO:0007669"/>
    <property type="project" value="UniProtKB-KW"/>
</dbReference>
<reference evidence="2 3" key="1">
    <citation type="submission" date="2017-08" db="EMBL/GenBank/DDBJ databases">
        <title>Sequencing of Escherichia coli CCPM 6219.</title>
        <authorList>
            <person name="Liu S.-L."/>
            <person name="Zhou Y.-J."/>
            <person name="Zhao M.-F."/>
        </authorList>
    </citation>
    <scope>NUCLEOTIDE SEQUENCE [LARGE SCALE GENOMIC DNA]</scope>
    <source>
        <strain evidence="2 3">CCPM 6219</strain>
    </source>
</reference>
<sequence>MTVEFNKDELLAHFDEHWYLQTYQDVSQTGLPAKEHFKRYGSLLGRKPCADWLTTSVSSPAASAVHLPWITLNQLSVDPDRLHGWKSEGNDPYFILDLKHLPHTEKGWYQFNLALDCSGKQGLAKFYLDTGKGFNEFETVTLPYKKAVTASRLFYLESPLVALRFDPLEQEDTFSVSQFEITAISDTQIEPALLARIQQEHQSYRDMDLTMMKDSIAAESGNLSMDRLVALYNETFSFTLPSVDYEEWIETVETPSLPDLAEVSAIIAAMAKPPVISVVMPVYNPAEIYLRACLDSVIAQSYPHWELCIADDKSPKEHVQRVLREYEAKDPRIQVVYRQQNGHISAASNSALEIAKGDFVALLDHDDALPEHALLFMAQAICAQPETQILYSDEDKLNGRGERFDPHFKSNWNPDLFFSQNYVSHLGVYRRTLLQQIGGFRLGVEGSQDQDLLLRCLPHVQAEQIVHIPRVLYHWRTIEGSTALASGEKSYTTDAGIKALRDYFATQQTGVEVDAGLVPNTYRVRYPIPEPAPLVSLLIPTRDRRSLTETAVRSILEKSTYTNYEILILDNGSVEADTLEFFRQIQQEDRRVKVLPYDFPFNYSAINNFGARHAKGTVIGLVNNDVEVINPDWLTEMVSQCLRPEIGCVGAKLYYSNDTVQHGGVILGIGGVGGHSHKHFPRHHPGYFSRLVLTQSLSAVTAACLLIRKEVFDLVSGLDEENLKVAFNDVDFCLKVREAGYRNLWTPYAELYHYESISRGAEDSPEKIARFAHEVNFMRTKWGKDLDNDPFYSNNLTKDREDFSF</sequence>
<proteinExistence type="predicted"/>